<sequence length="95" mass="10873">MSFPKRAFSIVVLIVAFLCLPLILMQFTDEIYWTATDFLAMAGILLGFWLFLEILYRFVHKKGQRILVGFIVLIVFILIWAELAVGIFNSPFAGN</sequence>
<evidence type="ECO:0000313" key="2">
    <source>
        <dbReference type="EMBL" id="OYQ42319.1"/>
    </source>
</evidence>
<accession>A0A255ZLN5</accession>
<proteinExistence type="predicted"/>
<feature type="transmembrane region" description="Helical" evidence="1">
    <location>
        <begin position="39"/>
        <end position="59"/>
    </location>
</feature>
<comment type="caution">
    <text evidence="2">The sequence shown here is derived from an EMBL/GenBank/DDBJ whole genome shotgun (WGS) entry which is preliminary data.</text>
</comment>
<keyword evidence="1" id="KW-0472">Membrane</keyword>
<dbReference type="AlphaFoldDB" id="A0A255ZLN5"/>
<keyword evidence="3" id="KW-1185">Reference proteome</keyword>
<dbReference type="EMBL" id="NOXX01000215">
    <property type="protein sequence ID" value="OYQ42319.1"/>
    <property type="molecule type" value="Genomic_DNA"/>
</dbReference>
<gene>
    <name evidence="2" type="ORF">CHX27_12495</name>
</gene>
<feature type="transmembrane region" description="Helical" evidence="1">
    <location>
        <begin position="66"/>
        <end position="88"/>
    </location>
</feature>
<organism evidence="2 3">
    <name type="scientific">Flavobacterium aurantiibacter</name>
    <dbReference type="NCBI Taxonomy" id="2023067"/>
    <lineage>
        <taxon>Bacteria</taxon>
        <taxon>Pseudomonadati</taxon>
        <taxon>Bacteroidota</taxon>
        <taxon>Flavobacteriia</taxon>
        <taxon>Flavobacteriales</taxon>
        <taxon>Flavobacteriaceae</taxon>
        <taxon>Flavobacterium</taxon>
    </lineage>
</organism>
<protein>
    <submittedName>
        <fullName evidence="2">Uncharacterized protein</fullName>
    </submittedName>
</protein>
<evidence type="ECO:0000256" key="1">
    <source>
        <dbReference type="SAM" id="Phobius"/>
    </source>
</evidence>
<evidence type="ECO:0000313" key="3">
    <source>
        <dbReference type="Proteomes" id="UP000216035"/>
    </source>
</evidence>
<name>A0A255ZLN5_9FLAO</name>
<keyword evidence="1" id="KW-0812">Transmembrane</keyword>
<reference evidence="2 3" key="1">
    <citation type="submission" date="2017-07" db="EMBL/GenBank/DDBJ databases">
        <title>Flavobacterium cyanobacteriorum sp. nov., isolated from cyanobacterial aggregates in a eutrophic lake.</title>
        <authorList>
            <person name="Cai H."/>
        </authorList>
    </citation>
    <scope>NUCLEOTIDE SEQUENCE [LARGE SCALE GENOMIC DNA]</scope>
    <source>
        <strain evidence="2 3">TH167</strain>
    </source>
</reference>
<dbReference type="Proteomes" id="UP000216035">
    <property type="component" value="Unassembled WGS sequence"/>
</dbReference>
<keyword evidence="1" id="KW-1133">Transmembrane helix</keyword>
<dbReference type="OrthoDB" id="9813621at2"/>
<feature type="transmembrane region" description="Helical" evidence="1">
    <location>
        <begin position="7"/>
        <end position="27"/>
    </location>
</feature>